<sequence>MQRRAIRYEFRQAAQGSDRVAPHHNYIALHRIASHRSQTDHQIIRERTPFRSWLPVASPAPNARRRSITVPVEAQDHEQDLGIDTLVQDPLRHSPSHPADANYYTIKYMAATVHRACSDHDGIPTATEMMGRDADVDCSIDGWRERIRAQQIVPSADPNGVGGATNGEMTKKRNVFLKCWDGKLLCCTLECETADADEIMGVLRQQVTKNYPYITMEDVYFSAKGKMLTVGDPAGTTHGEEDRCLSIFDDDGVTVFVHRRLRGGCFMVSCSVLGLILFFVVISPCTCGLSMVAVPLLLPLLFILPLCCL</sequence>
<feature type="transmembrane region" description="Helical" evidence="1">
    <location>
        <begin position="264"/>
        <end position="282"/>
    </location>
</feature>
<name>A0A7R9WYR4_9STRA</name>
<dbReference type="EMBL" id="HBEF01019835">
    <property type="protein sequence ID" value="CAD8340107.1"/>
    <property type="molecule type" value="Transcribed_RNA"/>
</dbReference>
<reference evidence="2" key="1">
    <citation type="submission" date="2021-01" db="EMBL/GenBank/DDBJ databases">
        <authorList>
            <person name="Corre E."/>
            <person name="Pelletier E."/>
            <person name="Niang G."/>
            <person name="Scheremetjew M."/>
            <person name="Finn R."/>
            <person name="Kale V."/>
            <person name="Holt S."/>
            <person name="Cochrane G."/>
            <person name="Meng A."/>
            <person name="Brown T."/>
            <person name="Cohen L."/>
        </authorList>
    </citation>
    <scope>NUCLEOTIDE SEQUENCE</scope>
    <source>
        <strain evidence="2">CCMP3328</strain>
    </source>
</reference>
<keyword evidence="1" id="KW-1133">Transmembrane helix</keyword>
<evidence type="ECO:0000313" key="2">
    <source>
        <dbReference type="EMBL" id="CAD8340107.1"/>
    </source>
</evidence>
<evidence type="ECO:0000256" key="1">
    <source>
        <dbReference type="SAM" id="Phobius"/>
    </source>
</evidence>
<gene>
    <name evidence="2" type="ORF">CAUS1442_LOCUS12240</name>
</gene>
<proteinExistence type="predicted"/>
<protein>
    <submittedName>
        <fullName evidence="2">Uncharacterized protein</fullName>
    </submittedName>
</protein>
<feature type="transmembrane region" description="Helical" evidence="1">
    <location>
        <begin position="288"/>
        <end position="308"/>
    </location>
</feature>
<keyword evidence="1" id="KW-0472">Membrane</keyword>
<dbReference type="AlphaFoldDB" id="A0A7R9WYR4"/>
<organism evidence="2">
    <name type="scientific">Craspedostauros australis</name>
    <dbReference type="NCBI Taxonomy" id="1486917"/>
    <lineage>
        <taxon>Eukaryota</taxon>
        <taxon>Sar</taxon>
        <taxon>Stramenopiles</taxon>
        <taxon>Ochrophyta</taxon>
        <taxon>Bacillariophyta</taxon>
        <taxon>Bacillariophyceae</taxon>
        <taxon>Bacillariophycidae</taxon>
        <taxon>Naviculales</taxon>
        <taxon>Naviculaceae</taxon>
        <taxon>Craspedostauros</taxon>
    </lineage>
</organism>
<accession>A0A7R9WYR4</accession>
<keyword evidence="1" id="KW-0812">Transmembrane</keyword>